<dbReference type="GO" id="GO:0030170">
    <property type="term" value="F:pyridoxal phosphate binding"/>
    <property type="evidence" value="ECO:0007669"/>
    <property type="project" value="InterPro"/>
</dbReference>
<keyword evidence="3" id="KW-1185">Reference proteome</keyword>
<dbReference type="GO" id="GO:0030151">
    <property type="term" value="F:molybdenum ion binding"/>
    <property type="evidence" value="ECO:0007669"/>
    <property type="project" value="InterPro"/>
</dbReference>
<dbReference type="AlphaFoldDB" id="A0A5C5Z4G3"/>
<evidence type="ECO:0000313" key="2">
    <source>
        <dbReference type="EMBL" id="TWT82269.1"/>
    </source>
</evidence>
<dbReference type="Gene3D" id="2.40.33.20">
    <property type="entry name" value="PK beta-barrel domain-like"/>
    <property type="match status" value="1"/>
</dbReference>
<dbReference type="EMBL" id="SJPJ01000001">
    <property type="protein sequence ID" value="TWT82269.1"/>
    <property type="molecule type" value="Genomic_DNA"/>
</dbReference>
<protein>
    <submittedName>
        <fullName evidence="2">6-N-hydroxylaminopurine resistance protein</fullName>
    </submittedName>
</protein>
<dbReference type="Proteomes" id="UP000315010">
    <property type="component" value="Unassembled WGS sequence"/>
</dbReference>
<dbReference type="PROSITE" id="PS51340">
    <property type="entry name" value="MOSC"/>
    <property type="match status" value="1"/>
</dbReference>
<dbReference type="Pfam" id="PF03473">
    <property type="entry name" value="MOSC"/>
    <property type="match status" value="1"/>
</dbReference>
<gene>
    <name evidence="2" type="ORF">CA13_37310</name>
</gene>
<dbReference type="PANTHER" id="PTHR30212:SF2">
    <property type="entry name" value="PROTEIN YIIM"/>
    <property type="match status" value="1"/>
</dbReference>
<evidence type="ECO:0000313" key="3">
    <source>
        <dbReference type="Proteomes" id="UP000315010"/>
    </source>
</evidence>
<accession>A0A5C5Z4G3</accession>
<organism evidence="2 3">
    <name type="scientific">Novipirellula herctigrandis</name>
    <dbReference type="NCBI Taxonomy" id="2527986"/>
    <lineage>
        <taxon>Bacteria</taxon>
        <taxon>Pseudomonadati</taxon>
        <taxon>Planctomycetota</taxon>
        <taxon>Planctomycetia</taxon>
        <taxon>Pirellulales</taxon>
        <taxon>Pirellulaceae</taxon>
        <taxon>Novipirellula</taxon>
    </lineage>
</organism>
<dbReference type="InterPro" id="IPR011037">
    <property type="entry name" value="Pyrv_Knase-like_insert_dom_sf"/>
</dbReference>
<dbReference type="InterPro" id="IPR005163">
    <property type="entry name" value="Tri_helical_YiiM-like"/>
</dbReference>
<evidence type="ECO:0000259" key="1">
    <source>
        <dbReference type="PROSITE" id="PS51340"/>
    </source>
</evidence>
<dbReference type="InterPro" id="IPR052353">
    <property type="entry name" value="Benzoxazolinone_Detox_Enz"/>
</dbReference>
<name>A0A5C5Z4G3_9BACT</name>
<sequence>MIRVAGVQIGKLVSEGDSNSTDTLSRHWTTGFYKMPISDRVKMTAMGIAGDHVANTKNHGGIDKAVLCYAAVHYDAWAAEHPELAIGFGGFAENLTMAEMDEQTVCLGDRYRIGSCEIEVSQPRQPCWKIARRWGVKSLVKETTQTGRTGWYVRVVVEGELQVGDEVTVLERPCPTWTVARANDVMFGRRSDRAEVIELMSVPLLAEAWKKDLA</sequence>
<dbReference type="SUPFAM" id="SSF50800">
    <property type="entry name" value="PK beta-barrel domain-like"/>
    <property type="match status" value="1"/>
</dbReference>
<proteinExistence type="predicted"/>
<dbReference type="PANTHER" id="PTHR30212">
    <property type="entry name" value="PROTEIN YIIM"/>
    <property type="match status" value="1"/>
</dbReference>
<feature type="domain" description="MOSC" evidence="1">
    <location>
        <begin position="35"/>
        <end position="170"/>
    </location>
</feature>
<dbReference type="Pfam" id="PF03475">
    <property type="entry name" value="YiiM_3-alpha"/>
    <property type="match status" value="1"/>
</dbReference>
<dbReference type="GO" id="GO:0003824">
    <property type="term" value="F:catalytic activity"/>
    <property type="evidence" value="ECO:0007669"/>
    <property type="project" value="InterPro"/>
</dbReference>
<dbReference type="InterPro" id="IPR005302">
    <property type="entry name" value="MoCF_Sase_C"/>
</dbReference>
<dbReference type="RefSeq" id="WP_146398668.1">
    <property type="nucleotide sequence ID" value="NZ_SJPJ01000001.1"/>
</dbReference>
<dbReference type="OrthoDB" id="9786134at2"/>
<reference evidence="2 3" key="1">
    <citation type="submission" date="2019-02" db="EMBL/GenBank/DDBJ databases">
        <title>Deep-cultivation of Planctomycetes and their phenomic and genomic characterization uncovers novel biology.</title>
        <authorList>
            <person name="Wiegand S."/>
            <person name="Jogler M."/>
            <person name="Boedeker C."/>
            <person name="Pinto D."/>
            <person name="Vollmers J."/>
            <person name="Rivas-Marin E."/>
            <person name="Kohn T."/>
            <person name="Peeters S.H."/>
            <person name="Heuer A."/>
            <person name="Rast P."/>
            <person name="Oberbeckmann S."/>
            <person name="Bunk B."/>
            <person name="Jeske O."/>
            <person name="Meyerdierks A."/>
            <person name="Storesund J.E."/>
            <person name="Kallscheuer N."/>
            <person name="Luecker S."/>
            <person name="Lage O.M."/>
            <person name="Pohl T."/>
            <person name="Merkel B.J."/>
            <person name="Hornburger P."/>
            <person name="Mueller R.-W."/>
            <person name="Bruemmer F."/>
            <person name="Labrenz M."/>
            <person name="Spormann A.M."/>
            <person name="Op Den Camp H."/>
            <person name="Overmann J."/>
            <person name="Amann R."/>
            <person name="Jetten M.S.M."/>
            <person name="Mascher T."/>
            <person name="Medema M.H."/>
            <person name="Devos D.P."/>
            <person name="Kaster A.-K."/>
            <person name="Ovreas L."/>
            <person name="Rohde M."/>
            <person name="Galperin M.Y."/>
            <person name="Jogler C."/>
        </authorList>
    </citation>
    <scope>NUCLEOTIDE SEQUENCE [LARGE SCALE GENOMIC DNA]</scope>
    <source>
        <strain evidence="2 3">CA13</strain>
    </source>
</reference>
<comment type="caution">
    <text evidence="2">The sequence shown here is derived from an EMBL/GenBank/DDBJ whole genome shotgun (WGS) entry which is preliminary data.</text>
</comment>